<dbReference type="PANTHER" id="PTHR11614">
    <property type="entry name" value="PHOSPHOLIPASE-RELATED"/>
    <property type="match status" value="1"/>
</dbReference>
<comment type="caution">
    <text evidence="2">The sequence shown here is derived from an EMBL/GenBank/DDBJ whole genome shotgun (WGS) entry which is preliminary data.</text>
</comment>
<dbReference type="InterPro" id="IPR022742">
    <property type="entry name" value="Hydrolase_4"/>
</dbReference>
<dbReference type="Pfam" id="PF12146">
    <property type="entry name" value="Hydrolase_4"/>
    <property type="match status" value="1"/>
</dbReference>
<protein>
    <recommendedName>
        <fullName evidence="1">Serine aminopeptidase S33 domain-containing protein</fullName>
    </recommendedName>
</protein>
<evidence type="ECO:0000313" key="2">
    <source>
        <dbReference type="EMBL" id="MPM85670.1"/>
    </source>
</evidence>
<dbReference type="AlphaFoldDB" id="A0A645D822"/>
<feature type="domain" description="Serine aminopeptidase S33" evidence="1">
    <location>
        <begin position="8"/>
        <end position="202"/>
    </location>
</feature>
<dbReference type="InterPro" id="IPR029058">
    <property type="entry name" value="AB_hydrolase_fold"/>
</dbReference>
<accession>A0A645D822</accession>
<gene>
    <name evidence="2" type="ORF">SDC9_132751</name>
</gene>
<dbReference type="InterPro" id="IPR051044">
    <property type="entry name" value="MAG_DAG_Lipase"/>
</dbReference>
<sequence>MHHVHCLLKERYPDSRHILLGHSMGSFLAREYLLQHGGKGLDGLVLSGTTYMAAPMLNAAIPLAGAVCALGGAKKPSKLLHELAFAKNNKPFRPNRTTFDWGSTDEKQVDLYVSDPLCGFMFTGRGMHDMFTGLKKLTKLERLETLPDKDLPILFISGEQDPVGGKNAQGPKTVAAQYKKAGCNDVTMQLYPKGRHEMFNEVNRSEVISNLIAWINRANHS</sequence>
<name>A0A645D822_9ZZZZ</name>
<dbReference type="EMBL" id="VSSQ01033910">
    <property type="protein sequence ID" value="MPM85670.1"/>
    <property type="molecule type" value="Genomic_DNA"/>
</dbReference>
<dbReference type="Gene3D" id="3.40.50.1820">
    <property type="entry name" value="alpha/beta hydrolase"/>
    <property type="match status" value="1"/>
</dbReference>
<evidence type="ECO:0000259" key="1">
    <source>
        <dbReference type="Pfam" id="PF12146"/>
    </source>
</evidence>
<reference evidence="2" key="1">
    <citation type="submission" date="2019-08" db="EMBL/GenBank/DDBJ databases">
        <authorList>
            <person name="Kucharzyk K."/>
            <person name="Murdoch R.W."/>
            <person name="Higgins S."/>
            <person name="Loffler F."/>
        </authorList>
    </citation>
    <scope>NUCLEOTIDE SEQUENCE</scope>
</reference>
<dbReference type="SUPFAM" id="SSF53474">
    <property type="entry name" value="alpha/beta-Hydrolases"/>
    <property type="match status" value="1"/>
</dbReference>
<proteinExistence type="predicted"/>
<organism evidence="2">
    <name type="scientific">bioreactor metagenome</name>
    <dbReference type="NCBI Taxonomy" id="1076179"/>
    <lineage>
        <taxon>unclassified sequences</taxon>
        <taxon>metagenomes</taxon>
        <taxon>ecological metagenomes</taxon>
    </lineage>
</organism>